<proteinExistence type="predicted"/>
<organism evidence="2 3">
    <name type="scientific">Nocardia nova</name>
    <dbReference type="NCBI Taxonomy" id="37330"/>
    <lineage>
        <taxon>Bacteria</taxon>
        <taxon>Bacillati</taxon>
        <taxon>Actinomycetota</taxon>
        <taxon>Actinomycetes</taxon>
        <taxon>Mycobacteriales</taxon>
        <taxon>Nocardiaceae</taxon>
        <taxon>Nocardia</taxon>
    </lineage>
</organism>
<sequence length="270" mass="29679">MHRRRRAHADPFDADFDFAEQQTRARQRLTDEADAAFLTAKSNSELLAERAVEERIRALARTARLRSAQHANRHQQRRRRRERAAEAAHAAAVTAYHHAVSPHARLDRLVHGSQVVTRVLSGVAVVGVVWGAVNVQHNLMAGTEVADPRYWLAFAIEPMITLPILAIMHLATTASRQAHHIATSKIVAIETGLLALSLALNIAPHAIAGDIERTTEFAIAPLMIAAVVWLHSFASSEFAEMIANSPTSEHDLPRLAETIRPSQDPACDVA</sequence>
<reference evidence="2 3" key="1">
    <citation type="submission" date="2018-02" db="EMBL/GenBank/DDBJ databases">
        <title>8 Nocardia nova and 1 Nocardia cyriacigeorgica strain used for evolution to TMP-SMX.</title>
        <authorList>
            <person name="Mehta H."/>
            <person name="Weng J."/>
            <person name="Shamoo Y."/>
        </authorList>
    </citation>
    <scope>NUCLEOTIDE SEQUENCE [LARGE SCALE GENOMIC DNA]</scope>
    <source>
        <strain evidence="2 3">MDA3139</strain>
    </source>
</reference>
<keyword evidence="1" id="KW-1133">Transmembrane helix</keyword>
<keyword evidence="1" id="KW-0812">Transmembrane</keyword>
<gene>
    <name evidence="2" type="ORF">C5E45_19955</name>
</gene>
<evidence type="ECO:0000313" key="3">
    <source>
        <dbReference type="Proteomes" id="UP000239874"/>
    </source>
</evidence>
<protein>
    <recommendedName>
        <fullName evidence="4">DUF2637 domain-containing protein</fullName>
    </recommendedName>
</protein>
<feature type="transmembrane region" description="Helical" evidence="1">
    <location>
        <begin position="115"/>
        <end position="133"/>
    </location>
</feature>
<evidence type="ECO:0000256" key="1">
    <source>
        <dbReference type="SAM" id="Phobius"/>
    </source>
</evidence>
<dbReference type="AlphaFoldDB" id="A0A2S6AM66"/>
<dbReference type="EMBL" id="PSZC01000014">
    <property type="protein sequence ID" value="PPJ36331.1"/>
    <property type="molecule type" value="Genomic_DNA"/>
</dbReference>
<evidence type="ECO:0000313" key="2">
    <source>
        <dbReference type="EMBL" id="PPJ36331.1"/>
    </source>
</evidence>
<name>A0A2S6AM66_9NOCA</name>
<evidence type="ECO:0008006" key="4">
    <source>
        <dbReference type="Google" id="ProtNLM"/>
    </source>
</evidence>
<comment type="caution">
    <text evidence="2">The sequence shown here is derived from an EMBL/GenBank/DDBJ whole genome shotgun (WGS) entry which is preliminary data.</text>
</comment>
<feature type="transmembrane region" description="Helical" evidence="1">
    <location>
        <begin position="217"/>
        <end position="234"/>
    </location>
</feature>
<dbReference type="Proteomes" id="UP000239874">
    <property type="component" value="Unassembled WGS sequence"/>
</dbReference>
<feature type="transmembrane region" description="Helical" evidence="1">
    <location>
        <begin position="153"/>
        <end position="174"/>
    </location>
</feature>
<keyword evidence="1" id="KW-0472">Membrane</keyword>
<accession>A0A2S6AM66</accession>
<feature type="transmembrane region" description="Helical" evidence="1">
    <location>
        <begin position="186"/>
        <end position="205"/>
    </location>
</feature>